<name>A0ABD6B1S4_9EURY</name>
<dbReference type="GO" id="GO:0004519">
    <property type="term" value="F:endonuclease activity"/>
    <property type="evidence" value="ECO:0007669"/>
    <property type="project" value="UniProtKB-KW"/>
</dbReference>
<protein>
    <submittedName>
        <fullName evidence="2">HNH endonuclease</fullName>
    </submittedName>
</protein>
<dbReference type="RefSeq" id="WP_305794633.1">
    <property type="nucleotide sequence ID" value="NZ_JALXFV010000016.1"/>
</dbReference>
<dbReference type="InterPro" id="IPR002711">
    <property type="entry name" value="HNH"/>
</dbReference>
<proteinExistence type="predicted"/>
<dbReference type="SMART" id="SM00507">
    <property type="entry name" value="HNHc"/>
    <property type="match status" value="1"/>
</dbReference>
<dbReference type="CDD" id="cd00085">
    <property type="entry name" value="HNHc"/>
    <property type="match status" value="1"/>
</dbReference>
<dbReference type="InterPro" id="IPR003615">
    <property type="entry name" value="HNH_nuc"/>
</dbReference>
<keyword evidence="3" id="KW-1185">Reference proteome</keyword>
<accession>A0ABD6B1S4</accession>
<gene>
    <name evidence="2" type="ORF">ACFSBT_21355</name>
</gene>
<dbReference type="Pfam" id="PF01844">
    <property type="entry name" value="HNH"/>
    <property type="match status" value="1"/>
</dbReference>
<dbReference type="Gene3D" id="1.10.30.50">
    <property type="match status" value="1"/>
</dbReference>
<feature type="domain" description="HNH nuclease" evidence="1">
    <location>
        <begin position="10"/>
        <end position="62"/>
    </location>
</feature>
<reference evidence="2 3" key="1">
    <citation type="journal article" date="2019" name="Int. J. Syst. Evol. Microbiol.">
        <title>The Global Catalogue of Microorganisms (GCM) 10K type strain sequencing project: providing services to taxonomists for standard genome sequencing and annotation.</title>
        <authorList>
            <consortium name="The Broad Institute Genomics Platform"/>
            <consortium name="The Broad Institute Genome Sequencing Center for Infectious Disease"/>
            <person name="Wu L."/>
            <person name="Ma J."/>
        </authorList>
    </citation>
    <scope>NUCLEOTIDE SEQUENCE [LARGE SCALE GENOMIC DNA]</scope>
    <source>
        <strain evidence="2 3">CGMCC 1.12563</strain>
    </source>
</reference>
<evidence type="ECO:0000259" key="1">
    <source>
        <dbReference type="SMART" id="SM00507"/>
    </source>
</evidence>
<keyword evidence="2" id="KW-0540">Nuclease</keyword>
<dbReference type="EMBL" id="JBHUDC010000016">
    <property type="protein sequence ID" value="MFD1515837.1"/>
    <property type="molecule type" value="Genomic_DNA"/>
</dbReference>
<comment type="caution">
    <text evidence="2">The sequence shown here is derived from an EMBL/GenBank/DDBJ whole genome shotgun (WGS) entry which is preliminary data.</text>
</comment>
<keyword evidence="2" id="KW-0378">Hydrolase</keyword>
<organism evidence="2 3">
    <name type="scientific">Halomarina rubra</name>
    <dbReference type="NCBI Taxonomy" id="2071873"/>
    <lineage>
        <taxon>Archaea</taxon>
        <taxon>Methanobacteriati</taxon>
        <taxon>Methanobacteriota</taxon>
        <taxon>Stenosarchaea group</taxon>
        <taxon>Halobacteria</taxon>
        <taxon>Halobacteriales</taxon>
        <taxon>Natronomonadaceae</taxon>
        <taxon>Halomarina</taxon>
    </lineage>
</organism>
<evidence type="ECO:0000313" key="2">
    <source>
        <dbReference type="EMBL" id="MFD1515837.1"/>
    </source>
</evidence>
<dbReference type="AlphaFoldDB" id="A0ABD6B1S4"/>
<dbReference type="InterPro" id="IPR036390">
    <property type="entry name" value="WH_DNA-bd_sf"/>
</dbReference>
<dbReference type="SUPFAM" id="SSF46785">
    <property type="entry name" value="Winged helix' DNA-binding domain"/>
    <property type="match status" value="1"/>
</dbReference>
<sequence length="144" mass="16342">MSRPSNWNKRRWEAIVRDDYQCQTCGDSMDDVDLYVHHKDPVRNGGSHELRNLVTLCGDCHSKVDVHASTPATVDYDDVLREIERQIDTEYNPVVTAPELAEELPIAKRTVNDKLNQLLAAGLVANKDVSTGKAWWPLTRDRAE</sequence>
<keyword evidence="2" id="KW-0255">Endonuclease</keyword>
<evidence type="ECO:0000313" key="3">
    <source>
        <dbReference type="Proteomes" id="UP001597187"/>
    </source>
</evidence>
<dbReference type="Proteomes" id="UP001597187">
    <property type="component" value="Unassembled WGS sequence"/>
</dbReference>